<evidence type="ECO:0000256" key="1">
    <source>
        <dbReference type="SAM" id="Coils"/>
    </source>
</evidence>
<feature type="coiled-coil region" evidence="1">
    <location>
        <begin position="2"/>
        <end position="69"/>
    </location>
</feature>
<organism evidence="2">
    <name type="scientific">uncultured Rubrobacteraceae bacterium</name>
    <dbReference type="NCBI Taxonomy" id="349277"/>
    <lineage>
        <taxon>Bacteria</taxon>
        <taxon>Bacillati</taxon>
        <taxon>Actinomycetota</taxon>
        <taxon>Rubrobacteria</taxon>
        <taxon>Rubrobacterales</taxon>
        <taxon>Rubrobacteraceae</taxon>
        <taxon>environmental samples</taxon>
    </lineage>
</organism>
<keyword evidence="1" id="KW-0175">Coiled coil</keyword>
<reference evidence="2" key="1">
    <citation type="submission" date="2020-02" db="EMBL/GenBank/DDBJ databases">
        <authorList>
            <person name="Meier V. D."/>
        </authorList>
    </citation>
    <scope>NUCLEOTIDE SEQUENCE</scope>
    <source>
        <strain evidence="2">AVDCRST_MAG28</strain>
    </source>
</reference>
<gene>
    <name evidence="2" type="ORF">AVDCRST_MAG28-2404</name>
</gene>
<proteinExistence type="predicted"/>
<evidence type="ECO:0000313" key="2">
    <source>
        <dbReference type="EMBL" id="CAA9455619.1"/>
    </source>
</evidence>
<protein>
    <submittedName>
        <fullName evidence="2">Uncharacterized protein</fullName>
    </submittedName>
</protein>
<dbReference type="EMBL" id="CADCVE010000051">
    <property type="protein sequence ID" value="CAA9455619.1"/>
    <property type="molecule type" value="Genomic_DNA"/>
</dbReference>
<name>A0A6J4QZN4_9ACTN</name>
<dbReference type="AlphaFoldDB" id="A0A6J4QZN4"/>
<sequence length="69" mass="8452">MVEDTRRRVEEEKARIEAEYREVLKNSVAFEKKIRNRWREKNRQKNTRIAELEARVAELEHRLQDAESI</sequence>
<accession>A0A6J4QZN4</accession>